<evidence type="ECO:0000313" key="10">
    <source>
        <dbReference type="Proteomes" id="UP000499080"/>
    </source>
</evidence>
<dbReference type="SMART" id="SM00355">
    <property type="entry name" value="ZnF_C2H2"/>
    <property type="match status" value="2"/>
</dbReference>
<organism evidence="9 10">
    <name type="scientific">Araneus ventricosus</name>
    <name type="common">Orbweaver spider</name>
    <name type="synonym">Epeira ventricosa</name>
    <dbReference type="NCBI Taxonomy" id="182803"/>
    <lineage>
        <taxon>Eukaryota</taxon>
        <taxon>Metazoa</taxon>
        <taxon>Ecdysozoa</taxon>
        <taxon>Arthropoda</taxon>
        <taxon>Chelicerata</taxon>
        <taxon>Arachnida</taxon>
        <taxon>Araneae</taxon>
        <taxon>Araneomorphae</taxon>
        <taxon>Entelegynae</taxon>
        <taxon>Araneoidea</taxon>
        <taxon>Araneidae</taxon>
        <taxon>Araneus</taxon>
    </lineage>
</organism>
<dbReference type="GO" id="GO:0008270">
    <property type="term" value="F:zinc ion binding"/>
    <property type="evidence" value="ECO:0007669"/>
    <property type="project" value="UniProtKB-KW"/>
</dbReference>
<evidence type="ECO:0000256" key="4">
    <source>
        <dbReference type="ARBA" id="ARBA00022771"/>
    </source>
</evidence>
<name>A0A4Y2RPA1_ARAVE</name>
<proteinExistence type="predicted"/>
<dbReference type="PROSITE" id="PS50157">
    <property type="entry name" value="ZINC_FINGER_C2H2_2"/>
    <property type="match status" value="2"/>
</dbReference>
<dbReference type="PANTHER" id="PTHR16515:SF49">
    <property type="entry name" value="GASTRULA ZINC FINGER PROTEIN XLCGF49.1-LIKE-RELATED"/>
    <property type="match status" value="1"/>
</dbReference>
<keyword evidence="3" id="KW-0677">Repeat</keyword>
<keyword evidence="5" id="KW-0862">Zinc</keyword>
<evidence type="ECO:0000256" key="2">
    <source>
        <dbReference type="ARBA" id="ARBA00022723"/>
    </source>
</evidence>
<dbReference type="InterPro" id="IPR036236">
    <property type="entry name" value="Znf_C2H2_sf"/>
</dbReference>
<protein>
    <submittedName>
        <fullName evidence="9">Zinc finger protein 90</fullName>
    </submittedName>
</protein>
<keyword evidence="6" id="KW-0539">Nucleus</keyword>
<feature type="domain" description="C2H2-type" evidence="8">
    <location>
        <begin position="14"/>
        <end position="41"/>
    </location>
</feature>
<dbReference type="PROSITE" id="PS00028">
    <property type="entry name" value="ZINC_FINGER_C2H2_1"/>
    <property type="match status" value="1"/>
</dbReference>
<dbReference type="PANTHER" id="PTHR16515">
    <property type="entry name" value="PR DOMAIN ZINC FINGER PROTEIN"/>
    <property type="match status" value="1"/>
</dbReference>
<gene>
    <name evidence="9" type="primary">Zfp90</name>
    <name evidence="9" type="ORF">AVEN_203642_1</name>
</gene>
<dbReference type="SUPFAM" id="SSF57667">
    <property type="entry name" value="beta-beta-alpha zinc fingers"/>
    <property type="match status" value="2"/>
</dbReference>
<comment type="caution">
    <text evidence="9">The sequence shown here is derived from an EMBL/GenBank/DDBJ whole genome shotgun (WGS) entry which is preliminary data.</text>
</comment>
<keyword evidence="4 7" id="KW-0863">Zinc-finger</keyword>
<feature type="domain" description="C2H2-type" evidence="8">
    <location>
        <begin position="66"/>
        <end position="93"/>
    </location>
</feature>
<reference evidence="9 10" key="1">
    <citation type="journal article" date="2019" name="Sci. Rep.">
        <title>Orb-weaving spider Araneus ventricosus genome elucidates the spidroin gene catalogue.</title>
        <authorList>
            <person name="Kono N."/>
            <person name="Nakamura H."/>
            <person name="Ohtoshi R."/>
            <person name="Moran D.A.P."/>
            <person name="Shinohara A."/>
            <person name="Yoshida Y."/>
            <person name="Fujiwara M."/>
            <person name="Mori M."/>
            <person name="Tomita M."/>
            <person name="Arakawa K."/>
        </authorList>
    </citation>
    <scope>NUCLEOTIDE SEQUENCE [LARGE SCALE GENOMIC DNA]</scope>
</reference>
<evidence type="ECO:0000259" key="8">
    <source>
        <dbReference type="PROSITE" id="PS50157"/>
    </source>
</evidence>
<dbReference type="GO" id="GO:0010468">
    <property type="term" value="P:regulation of gene expression"/>
    <property type="evidence" value="ECO:0007669"/>
    <property type="project" value="TreeGrafter"/>
</dbReference>
<evidence type="ECO:0000256" key="6">
    <source>
        <dbReference type="ARBA" id="ARBA00023242"/>
    </source>
</evidence>
<comment type="subcellular location">
    <subcellularLocation>
        <location evidence="1">Nucleus</location>
    </subcellularLocation>
</comment>
<evidence type="ECO:0000256" key="3">
    <source>
        <dbReference type="ARBA" id="ARBA00022737"/>
    </source>
</evidence>
<dbReference type="InterPro" id="IPR013087">
    <property type="entry name" value="Znf_C2H2_type"/>
</dbReference>
<dbReference type="FunFam" id="3.30.160.60:FF:001498">
    <property type="entry name" value="Zinc finger protein 404"/>
    <property type="match status" value="1"/>
</dbReference>
<dbReference type="GO" id="GO:0005634">
    <property type="term" value="C:nucleus"/>
    <property type="evidence" value="ECO:0007669"/>
    <property type="project" value="UniProtKB-SubCell"/>
</dbReference>
<evidence type="ECO:0000313" key="9">
    <source>
        <dbReference type="EMBL" id="GBN77634.1"/>
    </source>
</evidence>
<keyword evidence="10" id="KW-1185">Reference proteome</keyword>
<sequence length="232" mass="27005">MSAESQRHPQERRFIYPLCGKSFHRKDYLVVYYRNNTDEKPYVCNRCGKIFVYLTKHRVSHNEDSFACDGCGKRFARKSDLIQHLRTHTGEKPYKFFICAKAFSQSGTVNNFQDLPNELKITAELPPPISENDFNLKHLKHSIKQQVLQILLKHKNAYAQTTIELSEALTEPHVIELEHDQPIKCPSFKIPFNLREDFRRQISDLGKAGIISKSKSSIMHLLYLFHRTTNIG</sequence>
<keyword evidence="2" id="KW-0479">Metal-binding</keyword>
<evidence type="ECO:0000256" key="5">
    <source>
        <dbReference type="ARBA" id="ARBA00022833"/>
    </source>
</evidence>
<dbReference type="AlphaFoldDB" id="A0A4Y2RPA1"/>
<accession>A0A4Y2RPA1</accession>
<dbReference type="OrthoDB" id="6436001at2759"/>
<evidence type="ECO:0000256" key="1">
    <source>
        <dbReference type="ARBA" id="ARBA00004123"/>
    </source>
</evidence>
<evidence type="ECO:0000256" key="7">
    <source>
        <dbReference type="PROSITE-ProRule" id="PRU00042"/>
    </source>
</evidence>
<dbReference type="InterPro" id="IPR050331">
    <property type="entry name" value="Zinc_finger"/>
</dbReference>
<dbReference type="Gene3D" id="3.30.160.60">
    <property type="entry name" value="Classic Zinc Finger"/>
    <property type="match status" value="3"/>
</dbReference>
<dbReference type="EMBL" id="BGPR01017899">
    <property type="protein sequence ID" value="GBN77634.1"/>
    <property type="molecule type" value="Genomic_DNA"/>
</dbReference>
<dbReference type="Proteomes" id="UP000499080">
    <property type="component" value="Unassembled WGS sequence"/>
</dbReference>
<dbReference type="Pfam" id="PF00096">
    <property type="entry name" value="zf-C2H2"/>
    <property type="match status" value="1"/>
</dbReference>